<protein>
    <submittedName>
        <fullName evidence="3">Uncharacterized protein</fullName>
    </submittedName>
</protein>
<keyword evidence="4" id="KW-1185">Reference proteome</keyword>
<dbReference type="InterPro" id="IPR023213">
    <property type="entry name" value="CAT-like_dom_sf"/>
</dbReference>
<accession>A0AAV9LDR7</accession>
<organism evidence="3 4">
    <name type="scientific">Solanum pinnatisectum</name>
    <name type="common">tansyleaf nightshade</name>
    <dbReference type="NCBI Taxonomy" id="50273"/>
    <lineage>
        <taxon>Eukaryota</taxon>
        <taxon>Viridiplantae</taxon>
        <taxon>Streptophyta</taxon>
        <taxon>Embryophyta</taxon>
        <taxon>Tracheophyta</taxon>
        <taxon>Spermatophyta</taxon>
        <taxon>Magnoliopsida</taxon>
        <taxon>eudicotyledons</taxon>
        <taxon>Gunneridae</taxon>
        <taxon>Pentapetalae</taxon>
        <taxon>asterids</taxon>
        <taxon>lamiids</taxon>
        <taxon>Solanales</taxon>
        <taxon>Solanaceae</taxon>
        <taxon>Solanoideae</taxon>
        <taxon>Solaneae</taxon>
        <taxon>Solanum</taxon>
    </lineage>
</organism>
<sequence>MASVIEQCQVAPPPGGAAEVTLPLTYFDHVWLGFHHTNGYPELRYVTGDSISVTFSETDMDFNYLIGDHPRNAKDFYHFVPKLGEPKDAPGVQLAPVLAIQVTLYPNLGVSIGFTNHHVVGDGATIVGFIRAWALLHKFGGHEQFLSHELIPFYDRSVVKDPDGQGMSMWEEMKKQNLDMRDIMTPPEHKVRGTFTIKRDDIEKLKNLILNSRRRGSTTLTHVTSFTVTSAYVWTCLIKSGDAIGEEMIIDDSVMESFGCAADFRARFNPPLPQSYFGNCIVVCFNLYDVDFGWGRPEKIEIISIDNSSGISMSISKYKDSDGDLEVGWSLPKTRMSAFVAIFDHGLSFL</sequence>
<reference evidence="3 4" key="1">
    <citation type="submission" date="2023-10" db="EMBL/GenBank/DDBJ databases">
        <title>Genome-Wide Identification Analysis in wild type Solanum Pinnatisectum Reveals Some Genes Defensing Phytophthora Infestans.</title>
        <authorList>
            <person name="Sun C."/>
        </authorList>
    </citation>
    <scope>NUCLEOTIDE SEQUENCE [LARGE SCALE GENOMIC DNA]</scope>
    <source>
        <strain evidence="3">LQN</strain>
        <tissue evidence="3">Leaf</tissue>
    </source>
</reference>
<dbReference type="PANTHER" id="PTHR31625">
    <property type="match status" value="1"/>
</dbReference>
<keyword evidence="2" id="KW-0012">Acyltransferase</keyword>
<comment type="caution">
    <text evidence="3">The sequence shown here is derived from an EMBL/GenBank/DDBJ whole genome shotgun (WGS) entry which is preliminary data.</text>
</comment>
<dbReference type="Proteomes" id="UP001311915">
    <property type="component" value="Unassembled WGS sequence"/>
</dbReference>
<evidence type="ECO:0000256" key="1">
    <source>
        <dbReference type="ARBA" id="ARBA00022679"/>
    </source>
</evidence>
<dbReference type="Pfam" id="PF02458">
    <property type="entry name" value="Transferase"/>
    <property type="match status" value="2"/>
</dbReference>
<dbReference type="Gene3D" id="3.30.559.10">
    <property type="entry name" value="Chloramphenicol acetyltransferase-like domain"/>
    <property type="match status" value="3"/>
</dbReference>
<dbReference type="InterPro" id="IPR051504">
    <property type="entry name" value="Plant_metabolite_acyltrans"/>
</dbReference>
<evidence type="ECO:0000313" key="3">
    <source>
        <dbReference type="EMBL" id="KAK4723633.1"/>
    </source>
</evidence>
<name>A0AAV9LDR7_9SOLN</name>
<gene>
    <name evidence="3" type="ORF">R3W88_026412</name>
</gene>
<dbReference type="AlphaFoldDB" id="A0AAV9LDR7"/>
<proteinExistence type="predicted"/>
<keyword evidence="1" id="KW-0808">Transferase</keyword>
<evidence type="ECO:0000313" key="4">
    <source>
        <dbReference type="Proteomes" id="UP001311915"/>
    </source>
</evidence>
<evidence type="ECO:0000256" key="2">
    <source>
        <dbReference type="ARBA" id="ARBA00023315"/>
    </source>
</evidence>
<dbReference type="EMBL" id="JAWPEI010000006">
    <property type="protein sequence ID" value="KAK4723633.1"/>
    <property type="molecule type" value="Genomic_DNA"/>
</dbReference>
<dbReference type="GO" id="GO:0016747">
    <property type="term" value="F:acyltransferase activity, transferring groups other than amino-acyl groups"/>
    <property type="evidence" value="ECO:0007669"/>
    <property type="project" value="UniProtKB-ARBA"/>
</dbReference>